<dbReference type="SUPFAM" id="SSF53756">
    <property type="entry name" value="UDP-Glycosyltransferase/glycogen phosphorylase"/>
    <property type="match status" value="1"/>
</dbReference>
<dbReference type="Gene3D" id="3.40.50.2000">
    <property type="entry name" value="Glycogen Phosphorylase B"/>
    <property type="match status" value="1"/>
</dbReference>
<dbReference type="GO" id="GO:0016757">
    <property type="term" value="F:glycosyltransferase activity"/>
    <property type="evidence" value="ECO:0007669"/>
    <property type="project" value="UniProtKB-KW"/>
</dbReference>
<dbReference type="AlphaFoldDB" id="K1TN67"/>
<keyword evidence="1" id="KW-0808">Transferase</keyword>
<feature type="non-terminal residue" evidence="1">
    <location>
        <position position="1"/>
    </location>
</feature>
<sequence>DMFKRLKGVRGNLPKVAKRLPEVHFTLIGPVNRKIQEMEGLPNVLLVGEQKTEKVFEYYQTADVYLFPSYTEGFSLSLLEAMACGLPCIATDVGANRDMLEEKGGIIVPAKNVDAIVDAFKKLEDRNVRKDISSWNIEKVKNNYTRTSVLDEIMDIYKRIVYKQQI</sequence>
<dbReference type="PANTHER" id="PTHR12526:SF637">
    <property type="entry name" value="GLYCOSYLTRANSFERASE EPSF-RELATED"/>
    <property type="match status" value="1"/>
</dbReference>
<dbReference type="EMBL" id="AJWZ01001181">
    <property type="protein sequence ID" value="EKC74557.1"/>
    <property type="molecule type" value="Genomic_DNA"/>
</dbReference>
<dbReference type="EC" id="2.4.-.-" evidence="1"/>
<dbReference type="CDD" id="cd03801">
    <property type="entry name" value="GT4_PimA-like"/>
    <property type="match status" value="1"/>
</dbReference>
<keyword evidence="1" id="KW-0328">Glycosyltransferase</keyword>
<name>K1TN67_9ZZZZ</name>
<accession>K1TN67</accession>
<proteinExistence type="predicted"/>
<evidence type="ECO:0000313" key="1">
    <source>
        <dbReference type="EMBL" id="EKC74557.1"/>
    </source>
</evidence>
<comment type="caution">
    <text evidence="1">The sequence shown here is derived from an EMBL/GenBank/DDBJ whole genome shotgun (WGS) entry which is preliminary data.</text>
</comment>
<dbReference type="PANTHER" id="PTHR12526">
    <property type="entry name" value="GLYCOSYLTRANSFERASE"/>
    <property type="match status" value="1"/>
</dbReference>
<dbReference type="Pfam" id="PF13692">
    <property type="entry name" value="Glyco_trans_1_4"/>
    <property type="match status" value="1"/>
</dbReference>
<reference evidence="1" key="1">
    <citation type="journal article" date="2013" name="Environ. Microbiol.">
        <title>Microbiota from the distal guts of lean and obese adolescents exhibit partial functional redundancy besides clear differences in community structure.</title>
        <authorList>
            <person name="Ferrer M."/>
            <person name="Ruiz A."/>
            <person name="Lanza F."/>
            <person name="Haange S.B."/>
            <person name="Oberbach A."/>
            <person name="Till H."/>
            <person name="Bargiela R."/>
            <person name="Campoy C."/>
            <person name="Segura M.T."/>
            <person name="Richter M."/>
            <person name="von Bergen M."/>
            <person name="Seifert J."/>
            <person name="Suarez A."/>
        </authorList>
    </citation>
    <scope>NUCLEOTIDE SEQUENCE</scope>
</reference>
<protein>
    <submittedName>
        <fullName evidence="1">Protein containing Glycosyl transferase, group 1 domain protein</fullName>
        <ecNumber evidence="1">2.4.-.-</ecNumber>
    </submittedName>
</protein>
<gene>
    <name evidence="1" type="ORF">OBE_01810</name>
</gene>
<organism evidence="1">
    <name type="scientific">human gut metagenome</name>
    <dbReference type="NCBI Taxonomy" id="408170"/>
    <lineage>
        <taxon>unclassified sequences</taxon>
        <taxon>metagenomes</taxon>
        <taxon>organismal metagenomes</taxon>
    </lineage>
</organism>